<proteinExistence type="predicted"/>
<evidence type="ECO:0008006" key="5">
    <source>
        <dbReference type="Google" id="ProtNLM"/>
    </source>
</evidence>
<feature type="compositionally biased region" description="Low complexity" evidence="2">
    <location>
        <begin position="344"/>
        <end position="354"/>
    </location>
</feature>
<evidence type="ECO:0000256" key="2">
    <source>
        <dbReference type="SAM" id="MobiDB-lite"/>
    </source>
</evidence>
<dbReference type="AlphaFoldDB" id="A0AAE0P0H5"/>
<name>A0AAE0P0H5_9PEZI</name>
<reference evidence="3" key="1">
    <citation type="journal article" date="2023" name="Mol. Phylogenet. Evol.">
        <title>Genome-scale phylogeny and comparative genomics of the fungal order Sordariales.</title>
        <authorList>
            <person name="Hensen N."/>
            <person name="Bonometti L."/>
            <person name="Westerberg I."/>
            <person name="Brannstrom I.O."/>
            <person name="Guillou S."/>
            <person name="Cros-Aarteil S."/>
            <person name="Calhoun S."/>
            <person name="Haridas S."/>
            <person name="Kuo A."/>
            <person name="Mondo S."/>
            <person name="Pangilinan J."/>
            <person name="Riley R."/>
            <person name="LaButti K."/>
            <person name="Andreopoulos B."/>
            <person name="Lipzen A."/>
            <person name="Chen C."/>
            <person name="Yan M."/>
            <person name="Daum C."/>
            <person name="Ng V."/>
            <person name="Clum A."/>
            <person name="Steindorff A."/>
            <person name="Ohm R.A."/>
            <person name="Martin F."/>
            <person name="Silar P."/>
            <person name="Natvig D.O."/>
            <person name="Lalanne C."/>
            <person name="Gautier V."/>
            <person name="Ament-Velasquez S.L."/>
            <person name="Kruys A."/>
            <person name="Hutchinson M.I."/>
            <person name="Powell A.J."/>
            <person name="Barry K."/>
            <person name="Miller A.N."/>
            <person name="Grigoriev I.V."/>
            <person name="Debuchy R."/>
            <person name="Gladieux P."/>
            <person name="Hiltunen Thoren M."/>
            <person name="Johannesson H."/>
        </authorList>
    </citation>
    <scope>NUCLEOTIDE SEQUENCE</scope>
    <source>
        <strain evidence="3">CBS 232.78</strain>
    </source>
</reference>
<feature type="compositionally biased region" description="Basic and acidic residues" evidence="2">
    <location>
        <begin position="433"/>
        <end position="465"/>
    </location>
</feature>
<evidence type="ECO:0000313" key="4">
    <source>
        <dbReference type="Proteomes" id="UP001285441"/>
    </source>
</evidence>
<feature type="coiled-coil region" evidence="1">
    <location>
        <begin position="122"/>
        <end position="262"/>
    </location>
</feature>
<evidence type="ECO:0000256" key="1">
    <source>
        <dbReference type="SAM" id="Coils"/>
    </source>
</evidence>
<dbReference type="PANTHER" id="PTHR31027:SF2">
    <property type="entry name" value="LEBERCILIN DOMAIN-CONTAINING PROTEIN"/>
    <property type="match status" value="1"/>
</dbReference>
<protein>
    <recommendedName>
        <fullName evidence="5">Nuclear segregation protein</fullName>
    </recommendedName>
</protein>
<reference evidence="3" key="2">
    <citation type="submission" date="2023-06" db="EMBL/GenBank/DDBJ databases">
        <authorList>
            <consortium name="Lawrence Berkeley National Laboratory"/>
            <person name="Haridas S."/>
            <person name="Hensen N."/>
            <person name="Bonometti L."/>
            <person name="Westerberg I."/>
            <person name="Brannstrom I.O."/>
            <person name="Guillou S."/>
            <person name="Cros-Aarteil S."/>
            <person name="Calhoun S."/>
            <person name="Kuo A."/>
            <person name="Mondo S."/>
            <person name="Pangilinan J."/>
            <person name="Riley R."/>
            <person name="LaButti K."/>
            <person name="Andreopoulos B."/>
            <person name="Lipzen A."/>
            <person name="Chen C."/>
            <person name="Yanf M."/>
            <person name="Daum C."/>
            <person name="Ng V."/>
            <person name="Clum A."/>
            <person name="Steindorff A."/>
            <person name="Ohm R."/>
            <person name="Martin F."/>
            <person name="Silar P."/>
            <person name="Natvig D."/>
            <person name="Lalanne C."/>
            <person name="Gautier V."/>
            <person name="Ament-velasquez S.L."/>
            <person name="Kruys A."/>
            <person name="Hutchinson M.I."/>
            <person name="Powell A.J."/>
            <person name="Barry K."/>
            <person name="Miller A.N."/>
            <person name="Grigoriev I.V."/>
            <person name="Debuchy R."/>
            <person name="Gladieux P."/>
            <person name="Thoren M.H."/>
            <person name="Johannesson H."/>
        </authorList>
    </citation>
    <scope>NUCLEOTIDE SEQUENCE</scope>
    <source>
        <strain evidence="3">CBS 232.78</strain>
    </source>
</reference>
<dbReference type="Proteomes" id="UP001285441">
    <property type="component" value="Unassembled WGS sequence"/>
</dbReference>
<feature type="region of interest" description="Disordered" evidence="2">
    <location>
        <begin position="327"/>
        <end position="354"/>
    </location>
</feature>
<comment type="caution">
    <text evidence="3">The sequence shown here is derived from an EMBL/GenBank/DDBJ whole genome shotgun (WGS) entry which is preliminary data.</text>
</comment>
<dbReference type="GO" id="GO:0005783">
    <property type="term" value="C:endoplasmic reticulum"/>
    <property type="evidence" value="ECO:0007669"/>
    <property type="project" value="TreeGrafter"/>
</dbReference>
<dbReference type="GO" id="GO:0042175">
    <property type="term" value="C:nuclear outer membrane-endoplasmic reticulum membrane network"/>
    <property type="evidence" value="ECO:0007669"/>
    <property type="project" value="TreeGrafter"/>
</dbReference>
<evidence type="ECO:0000313" key="3">
    <source>
        <dbReference type="EMBL" id="KAK3391093.1"/>
    </source>
</evidence>
<dbReference type="PANTHER" id="PTHR31027">
    <property type="entry name" value="NUCLEAR SEGREGATION PROTEIN BFR1"/>
    <property type="match status" value="1"/>
</dbReference>
<keyword evidence="1" id="KW-0175">Coiled coil</keyword>
<feature type="region of interest" description="Disordered" evidence="2">
    <location>
        <begin position="52"/>
        <end position="93"/>
    </location>
</feature>
<dbReference type="GO" id="GO:1990904">
    <property type="term" value="C:ribonucleoprotein complex"/>
    <property type="evidence" value="ECO:0007669"/>
    <property type="project" value="TreeGrafter"/>
</dbReference>
<organism evidence="3 4">
    <name type="scientific">Podospora didyma</name>
    <dbReference type="NCBI Taxonomy" id="330526"/>
    <lineage>
        <taxon>Eukaryota</taxon>
        <taxon>Fungi</taxon>
        <taxon>Dikarya</taxon>
        <taxon>Ascomycota</taxon>
        <taxon>Pezizomycotina</taxon>
        <taxon>Sordariomycetes</taxon>
        <taxon>Sordariomycetidae</taxon>
        <taxon>Sordariales</taxon>
        <taxon>Podosporaceae</taxon>
        <taxon>Podospora</taxon>
    </lineage>
</organism>
<dbReference type="GO" id="GO:0008298">
    <property type="term" value="P:intracellular mRNA localization"/>
    <property type="evidence" value="ECO:0007669"/>
    <property type="project" value="TreeGrafter"/>
</dbReference>
<accession>A0AAE0P0H5</accession>
<feature type="region of interest" description="Disordered" evidence="2">
    <location>
        <begin position="395"/>
        <end position="465"/>
    </location>
</feature>
<dbReference type="GO" id="GO:0003729">
    <property type="term" value="F:mRNA binding"/>
    <property type="evidence" value="ECO:0007669"/>
    <property type="project" value="TreeGrafter"/>
</dbReference>
<keyword evidence="4" id="KW-1185">Reference proteome</keyword>
<dbReference type="EMBL" id="JAULSW010000002">
    <property type="protein sequence ID" value="KAK3391093.1"/>
    <property type="molecule type" value="Genomic_DNA"/>
</dbReference>
<feature type="compositionally biased region" description="Basic and acidic residues" evidence="2">
    <location>
        <begin position="395"/>
        <end position="417"/>
    </location>
</feature>
<dbReference type="InterPro" id="IPR039604">
    <property type="entry name" value="Bfr1"/>
</dbReference>
<sequence>MSDSETAPAVAANTKPVKPDADLFNEQLGKAEKEFQDAMTRYNAIKAKIDLAAPSKNKETQTPTQKRRQELIAQANEIRQQQAGGKNARTAKLDQIKRIDEQVRSRIAEQKAARGKLPYNSADDVERRIQELEKEVNGGMMKLVDEKKALAKIKEIKDSMEDPEAKALSEKYNKIQAELDTIKAEQDEVFKNLSSLRDERTKLQAEQSEKYQAIKKLKDEYYQAKKAHAFWEREQRDKIRERQAAERERIAKERKMERAQKLLEAASDPAYLEEIRRASSLLHFFDPSAAPAEKAPLLADKGLGAQAQRKVDDAGIKGVVLKRKEDRDDEYLPATKGKKKGGKKAAPSAAAAKGYSCPPVVMEDCAFMGIEPPMSAADVPTVIEKVKAKLETWKADQAEQTHKNIEKAKKEIERLEAEEAGEAPSSPISVNGKKADEDKAVAEVTEGVKDVSVEETKTEEGPVAA</sequence>
<gene>
    <name evidence="3" type="ORF">B0H63DRAFT_131774</name>
</gene>